<accession>A0A1G4BPQ0</accession>
<feature type="region of interest" description="Disordered" evidence="1">
    <location>
        <begin position="1"/>
        <end position="54"/>
    </location>
</feature>
<name>A0A1G4BPQ0_9PEZI</name>
<proteinExistence type="predicted"/>
<dbReference type="EMBL" id="MJBS01000007">
    <property type="protein sequence ID" value="OHF03256.1"/>
    <property type="molecule type" value="Genomic_DNA"/>
</dbReference>
<feature type="compositionally biased region" description="Basic and acidic residues" evidence="1">
    <location>
        <begin position="32"/>
        <end position="44"/>
    </location>
</feature>
<comment type="caution">
    <text evidence="2">The sequence shown here is derived from an EMBL/GenBank/DDBJ whole genome shotgun (WGS) entry which is preliminary data.</text>
</comment>
<organism evidence="2 3">
    <name type="scientific">Colletotrichum orchidophilum</name>
    <dbReference type="NCBI Taxonomy" id="1209926"/>
    <lineage>
        <taxon>Eukaryota</taxon>
        <taxon>Fungi</taxon>
        <taxon>Dikarya</taxon>
        <taxon>Ascomycota</taxon>
        <taxon>Pezizomycotina</taxon>
        <taxon>Sordariomycetes</taxon>
        <taxon>Hypocreomycetidae</taxon>
        <taxon>Glomerellales</taxon>
        <taxon>Glomerellaceae</taxon>
        <taxon>Colletotrichum</taxon>
    </lineage>
</organism>
<gene>
    <name evidence="2" type="ORF">CORC01_01309</name>
</gene>
<dbReference type="GeneID" id="34554475"/>
<feature type="region of interest" description="Disordered" evidence="1">
    <location>
        <begin position="144"/>
        <end position="174"/>
    </location>
</feature>
<evidence type="ECO:0000313" key="3">
    <source>
        <dbReference type="Proteomes" id="UP000176998"/>
    </source>
</evidence>
<evidence type="ECO:0000256" key="1">
    <source>
        <dbReference type="SAM" id="MobiDB-lite"/>
    </source>
</evidence>
<evidence type="ECO:0000313" key="2">
    <source>
        <dbReference type="EMBL" id="OHF03256.1"/>
    </source>
</evidence>
<dbReference type="Proteomes" id="UP000176998">
    <property type="component" value="Unassembled WGS sequence"/>
</dbReference>
<dbReference type="AlphaFoldDB" id="A0A1G4BPQ0"/>
<protein>
    <submittedName>
        <fullName evidence="2">Uncharacterized protein</fullName>
    </submittedName>
</protein>
<keyword evidence="3" id="KW-1185">Reference proteome</keyword>
<sequence>MSSGSWGEQGVKRGRAKVTGTRVPARRTGRRQSVEFDQVDHGGSDRGTVSSGSIRTAARSRGAYFVARVRQRQAGPSVHVIELRRRQAKDGAPVHFGRDETTRSWRMVMPWWCAPASESMVQRDDGMDTVVAMPRWRIRRQWERHGGRQGGVKQFGSPRLSIATDKMSPPPVYE</sequence>
<reference evidence="2 3" key="1">
    <citation type="submission" date="2016-09" db="EMBL/GenBank/DDBJ databases">
        <authorList>
            <person name="Capua I."/>
            <person name="De Benedictis P."/>
            <person name="Joannis T."/>
            <person name="Lombin L.H."/>
            <person name="Cattoli G."/>
        </authorList>
    </citation>
    <scope>NUCLEOTIDE SEQUENCE [LARGE SCALE GENOMIC DNA]</scope>
    <source>
        <strain evidence="2 3">IMI 309357</strain>
    </source>
</reference>
<dbReference type="RefSeq" id="XP_022480393.1">
    <property type="nucleotide sequence ID" value="XM_022612965.1"/>
</dbReference>